<dbReference type="Gene3D" id="1.20.1260.100">
    <property type="entry name" value="TspO/MBR protein"/>
    <property type="match status" value="1"/>
</dbReference>
<evidence type="ECO:0000256" key="2">
    <source>
        <dbReference type="ARBA" id="ARBA00007524"/>
    </source>
</evidence>
<evidence type="ECO:0000256" key="1">
    <source>
        <dbReference type="ARBA" id="ARBA00004141"/>
    </source>
</evidence>
<evidence type="ECO:0000256" key="5">
    <source>
        <dbReference type="ARBA" id="ARBA00023136"/>
    </source>
</evidence>
<organism evidence="7 8">
    <name type="scientific">Bowdeniella nasicola</name>
    <dbReference type="NCBI Taxonomy" id="208480"/>
    <lineage>
        <taxon>Bacteria</taxon>
        <taxon>Bacillati</taxon>
        <taxon>Actinomycetota</taxon>
        <taxon>Actinomycetes</taxon>
        <taxon>Actinomycetales</taxon>
        <taxon>Actinomycetaceae</taxon>
        <taxon>Bowdeniella</taxon>
    </lineage>
</organism>
<keyword evidence="3 6" id="KW-0812">Transmembrane</keyword>
<feature type="transmembrane region" description="Helical" evidence="6">
    <location>
        <begin position="55"/>
        <end position="72"/>
    </location>
</feature>
<keyword evidence="4 6" id="KW-1133">Transmembrane helix</keyword>
<sequence>MPLCQAEKMIPLTKDTAAIVAGVGAAAVVGSIATIPEARWYVPLDKPEWKPPDNVFGPAWTALYTVLAVVSARHNGALHNRGCSRGLNPPASRRLRAM</sequence>
<evidence type="ECO:0000256" key="3">
    <source>
        <dbReference type="ARBA" id="ARBA00022692"/>
    </source>
</evidence>
<dbReference type="InterPro" id="IPR038330">
    <property type="entry name" value="TspO/MBR-related_sf"/>
</dbReference>
<keyword evidence="8" id="KW-1185">Reference proteome</keyword>
<reference evidence="8" key="1">
    <citation type="submission" date="2016-12" db="EMBL/GenBank/DDBJ databases">
        <authorList>
            <person name="Meng X."/>
        </authorList>
    </citation>
    <scope>NUCLEOTIDE SEQUENCE [LARGE SCALE GENOMIC DNA]</scope>
    <source>
        <strain evidence="8">DSM 19116</strain>
    </source>
</reference>
<name>A0A1Q5PZM3_9ACTO</name>
<dbReference type="Proteomes" id="UP000185628">
    <property type="component" value="Unassembled WGS sequence"/>
</dbReference>
<evidence type="ECO:0000256" key="6">
    <source>
        <dbReference type="SAM" id="Phobius"/>
    </source>
</evidence>
<dbReference type="EMBL" id="MQVR01000121">
    <property type="protein sequence ID" value="OKL52926.1"/>
    <property type="molecule type" value="Genomic_DNA"/>
</dbReference>
<proteinExistence type="inferred from homology"/>
<evidence type="ECO:0008006" key="9">
    <source>
        <dbReference type="Google" id="ProtNLM"/>
    </source>
</evidence>
<accession>A0A1Q5PZM3</accession>
<evidence type="ECO:0000313" key="8">
    <source>
        <dbReference type="Proteomes" id="UP000185628"/>
    </source>
</evidence>
<protein>
    <recommendedName>
        <fullName evidence="9">TspO and MBR related proteins</fullName>
    </recommendedName>
</protein>
<feature type="transmembrane region" description="Helical" evidence="6">
    <location>
        <begin position="16"/>
        <end position="35"/>
    </location>
</feature>
<dbReference type="Pfam" id="PF03073">
    <property type="entry name" value="TspO_MBR"/>
    <property type="match status" value="1"/>
</dbReference>
<evidence type="ECO:0000256" key="4">
    <source>
        <dbReference type="ARBA" id="ARBA00022989"/>
    </source>
</evidence>
<comment type="subcellular location">
    <subcellularLocation>
        <location evidence="1">Membrane</location>
        <topology evidence="1">Multi-pass membrane protein</topology>
    </subcellularLocation>
</comment>
<dbReference type="CDD" id="cd15904">
    <property type="entry name" value="TSPO_MBR"/>
    <property type="match status" value="1"/>
</dbReference>
<keyword evidence="5 6" id="KW-0472">Membrane</keyword>
<dbReference type="AlphaFoldDB" id="A0A1Q5PZM3"/>
<dbReference type="InterPro" id="IPR004307">
    <property type="entry name" value="TspO_MBR"/>
</dbReference>
<comment type="similarity">
    <text evidence="2">Belongs to the TspO/BZRP family.</text>
</comment>
<dbReference type="GO" id="GO:0016020">
    <property type="term" value="C:membrane"/>
    <property type="evidence" value="ECO:0007669"/>
    <property type="project" value="UniProtKB-SubCell"/>
</dbReference>
<gene>
    <name evidence="7" type="ORF">BSZ39_12260</name>
</gene>
<evidence type="ECO:0000313" key="7">
    <source>
        <dbReference type="EMBL" id="OKL52926.1"/>
    </source>
</evidence>
<comment type="caution">
    <text evidence="7">The sequence shown here is derived from an EMBL/GenBank/DDBJ whole genome shotgun (WGS) entry which is preliminary data.</text>
</comment>